<proteinExistence type="inferred from homology"/>
<reference evidence="6" key="1">
    <citation type="submission" date="2025-08" db="UniProtKB">
        <authorList>
            <consortium name="Ensembl"/>
        </authorList>
    </citation>
    <scope>IDENTIFICATION</scope>
</reference>
<dbReference type="GeneTree" id="ENSGT00390000006051"/>
<dbReference type="Proteomes" id="UP000694425">
    <property type="component" value="Unplaced"/>
</dbReference>
<accession>A0A8C7BNU9</accession>
<dbReference type="PROSITE" id="PS51797">
    <property type="entry name" value="TCTP_3"/>
    <property type="match status" value="1"/>
</dbReference>
<comment type="similarity">
    <text evidence="4">Belongs to the TCTP family.</text>
</comment>
<sequence>MVLIICEDLFSHDDMFSNIYKIQEIADGLCLEAEGKTVSRTERNLGDSLVGGDLSAEGWEGTESSVIPGVETVMNHPLQETDFTKEAYRKYIKDYTKSTKGKLEEQRTEMTGATERIKHILANLKNYQFFIGENVNPDGMAALAGLLRRW</sequence>
<name>A0A8C7BNU9_NEOVI</name>
<evidence type="ECO:0000256" key="1">
    <source>
        <dbReference type="ARBA" id="ARBA00040832"/>
    </source>
</evidence>
<evidence type="ECO:0000256" key="3">
    <source>
        <dbReference type="ARBA" id="ARBA00047116"/>
    </source>
</evidence>
<evidence type="ECO:0000313" key="7">
    <source>
        <dbReference type="Proteomes" id="UP000694425"/>
    </source>
</evidence>
<keyword evidence="7" id="KW-1185">Reference proteome</keyword>
<dbReference type="InterPro" id="IPR011057">
    <property type="entry name" value="Mss4-like_sf"/>
</dbReference>
<dbReference type="PANTHER" id="PTHR11991:SF0">
    <property type="entry name" value="TRANSLATIONALLY-CONTROLLED TUMOR PROTEIN"/>
    <property type="match status" value="1"/>
</dbReference>
<dbReference type="AlphaFoldDB" id="A0A8C7BNU9"/>
<dbReference type="InterPro" id="IPR011323">
    <property type="entry name" value="Mss4/transl-control_tumour"/>
</dbReference>
<dbReference type="GO" id="GO:0005737">
    <property type="term" value="C:cytoplasm"/>
    <property type="evidence" value="ECO:0007669"/>
    <property type="project" value="TreeGrafter"/>
</dbReference>
<dbReference type="InterPro" id="IPR034737">
    <property type="entry name" value="TCTP"/>
</dbReference>
<dbReference type="Ensembl" id="ENSNVIT00000031247.1">
    <property type="protein sequence ID" value="ENSNVIP00000026938.1"/>
    <property type="gene ID" value="ENSNVIG00000020852.1"/>
</dbReference>
<evidence type="ECO:0000313" key="6">
    <source>
        <dbReference type="Ensembl" id="ENSNVIP00000026938.1"/>
    </source>
</evidence>
<comment type="function">
    <text evidence="2">Involved in calcium binding and microtubule stabilization. Acts as a negative regulator of TSC22D1-mediated apoptosis, via interaction with and destabilization of TSC22D1 protein.</text>
</comment>
<evidence type="ECO:0000256" key="4">
    <source>
        <dbReference type="PROSITE-ProRule" id="PRU01133"/>
    </source>
</evidence>
<dbReference type="SUPFAM" id="SSF51316">
    <property type="entry name" value="Mss4-like"/>
    <property type="match status" value="1"/>
</dbReference>
<evidence type="ECO:0000259" key="5">
    <source>
        <dbReference type="PROSITE" id="PS51797"/>
    </source>
</evidence>
<dbReference type="Gene3D" id="2.170.150.10">
    <property type="entry name" value="Metal Binding Protein, Guanine Nucleotide Exchange Factor, Chain A"/>
    <property type="match status" value="1"/>
</dbReference>
<feature type="domain" description="TCTP" evidence="5">
    <location>
        <begin position="3"/>
        <end position="150"/>
    </location>
</feature>
<comment type="subunit">
    <text evidence="3">Homodimer. Interacts with STEAP3. Interacts with TSC22D1; interaction results in the destabilization of TSC22D1 protein.</text>
</comment>
<evidence type="ECO:0000256" key="2">
    <source>
        <dbReference type="ARBA" id="ARBA00046053"/>
    </source>
</evidence>
<protein>
    <recommendedName>
        <fullName evidence="1">Translationally-controlled tumor protein</fullName>
    </recommendedName>
</protein>
<organism evidence="6 7">
    <name type="scientific">Neovison vison</name>
    <name type="common">American mink</name>
    <name type="synonym">Mustela vison</name>
    <dbReference type="NCBI Taxonomy" id="452646"/>
    <lineage>
        <taxon>Eukaryota</taxon>
        <taxon>Metazoa</taxon>
        <taxon>Chordata</taxon>
        <taxon>Craniata</taxon>
        <taxon>Vertebrata</taxon>
        <taxon>Euteleostomi</taxon>
        <taxon>Mammalia</taxon>
        <taxon>Eutheria</taxon>
        <taxon>Laurasiatheria</taxon>
        <taxon>Carnivora</taxon>
        <taxon>Caniformia</taxon>
        <taxon>Musteloidea</taxon>
        <taxon>Mustelidae</taxon>
        <taxon>Mustelinae</taxon>
        <taxon>Neogale</taxon>
    </lineage>
</organism>
<dbReference type="PANTHER" id="PTHR11991">
    <property type="entry name" value="TRANSLATIONALLY CONTROLLED TUMOR PROTEIN-RELATED"/>
    <property type="match status" value="1"/>
</dbReference>
<dbReference type="Pfam" id="PF00838">
    <property type="entry name" value="TCTP"/>
    <property type="match status" value="1"/>
</dbReference>
<dbReference type="PRINTS" id="PR01653">
    <property type="entry name" value="TCTPROTEIN"/>
</dbReference>
<dbReference type="GO" id="GO:0005509">
    <property type="term" value="F:calcium ion binding"/>
    <property type="evidence" value="ECO:0007669"/>
    <property type="project" value="TreeGrafter"/>
</dbReference>
<reference evidence="6" key="2">
    <citation type="submission" date="2025-09" db="UniProtKB">
        <authorList>
            <consortium name="Ensembl"/>
        </authorList>
    </citation>
    <scope>IDENTIFICATION</scope>
</reference>
<dbReference type="InterPro" id="IPR018105">
    <property type="entry name" value="Translational_control_tumour_p"/>
</dbReference>